<gene>
    <name evidence="1" type="ORF">CLUMA_CG016129</name>
</gene>
<name>A0A1J1IQQ7_9DIPT</name>
<sequence>MKCYEIIRAKNIDFHTSNDSLCFIELICCQFLERFRYDMTYFAKININIYRRSGGDYYNNILELKDIDICHIIKGADTISFVTEFLDYGKTLNGTMKQSCLRSGEFYLANASVPGDYKSLDYFPSGLYKLAIKVFDLKDENVFNITLSANVIHK</sequence>
<accession>A0A1J1IQQ7</accession>
<dbReference type="Proteomes" id="UP000183832">
    <property type="component" value="Unassembled WGS sequence"/>
</dbReference>
<dbReference type="AlphaFoldDB" id="A0A1J1IQQ7"/>
<dbReference type="EMBL" id="CVRI01000058">
    <property type="protein sequence ID" value="CRL02571.1"/>
    <property type="molecule type" value="Genomic_DNA"/>
</dbReference>
<reference evidence="1 2" key="1">
    <citation type="submission" date="2015-04" db="EMBL/GenBank/DDBJ databases">
        <authorList>
            <person name="Syromyatnikov M.Y."/>
            <person name="Popov V.N."/>
        </authorList>
    </citation>
    <scope>NUCLEOTIDE SEQUENCE [LARGE SCALE GENOMIC DNA]</scope>
</reference>
<protein>
    <submittedName>
        <fullName evidence="1">CLUMA_CG016129, isoform A</fullName>
    </submittedName>
</protein>
<proteinExistence type="predicted"/>
<keyword evidence="2" id="KW-1185">Reference proteome</keyword>
<evidence type="ECO:0000313" key="1">
    <source>
        <dbReference type="EMBL" id="CRL02571.1"/>
    </source>
</evidence>
<organism evidence="1 2">
    <name type="scientific">Clunio marinus</name>
    <dbReference type="NCBI Taxonomy" id="568069"/>
    <lineage>
        <taxon>Eukaryota</taxon>
        <taxon>Metazoa</taxon>
        <taxon>Ecdysozoa</taxon>
        <taxon>Arthropoda</taxon>
        <taxon>Hexapoda</taxon>
        <taxon>Insecta</taxon>
        <taxon>Pterygota</taxon>
        <taxon>Neoptera</taxon>
        <taxon>Endopterygota</taxon>
        <taxon>Diptera</taxon>
        <taxon>Nematocera</taxon>
        <taxon>Chironomoidea</taxon>
        <taxon>Chironomidae</taxon>
        <taxon>Clunio</taxon>
    </lineage>
</organism>
<evidence type="ECO:0000313" key="2">
    <source>
        <dbReference type="Proteomes" id="UP000183832"/>
    </source>
</evidence>